<accession>A0A0D2MJJ0</accession>
<protein>
    <recommendedName>
        <fullName evidence="4">Peptidase S1 domain-containing protein</fullName>
    </recommendedName>
</protein>
<dbReference type="PANTHER" id="PTHR15462">
    <property type="entry name" value="SERINE PROTEASE"/>
    <property type="match status" value="1"/>
</dbReference>
<gene>
    <name evidence="2" type="ORF">MNEG_12832</name>
</gene>
<dbReference type="EMBL" id="KK103681">
    <property type="protein sequence ID" value="KIY95130.1"/>
    <property type="molecule type" value="Genomic_DNA"/>
</dbReference>
<dbReference type="SUPFAM" id="SSF50494">
    <property type="entry name" value="Trypsin-like serine proteases"/>
    <property type="match status" value="1"/>
</dbReference>
<keyword evidence="3" id="KW-1185">Reference proteome</keyword>
<dbReference type="OrthoDB" id="543966at2759"/>
<dbReference type="PANTHER" id="PTHR15462:SF8">
    <property type="entry name" value="SERINE PROTEASE"/>
    <property type="match status" value="1"/>
</dbReference>
<dbReference type="AlphaFoldDB" id="A0A0D2MJJ0"/>
<keyword evidence="1" id="KW-0732">Signal</keyword>
<proteinExistence type="predicted"/>
<organism evidence="2 3">
    <name type="scientific">Monoraphidium neglectum</name>
    <dbReference type="NCBI Taxonomy" id="145388"/>
    <lineage>
        <taxon>Eukaryota</taxon>
        <taxon>Viridiplantae</taxon>
        <taxon>Chlorophyta</taxon>
        <taxon>core chlorophytes</taxon>
        <taxon>Chlorophyceae</taxon>
        <taxon>CS clade</taxon>
        <taxon>Sphaeropleales</taxon>
        <taxon>Selenastraceae</taxon>
        <taxon>Monoraphidium</taxon>
    </lineage>
</organism>
<sequence length="141" mass="15533">MEASDYNNALNYDLAVIQLAEDVGYKTGWLGMSWNPKGYKGIIYTAGYPGDKVFGSLWSTSCRVSDAKGTDTRFVTMCDVWPGQSGSPIWIKPSNSTYELRAVLTYESCRCCSKDCSCCSGKFNGGNAINAMHYASIQAWR</sequence>
<evidence type="ECO:0000256" key="1">
    <source>
        <dbReference type="ARBA" id="ARBA00022729"/>
    </source>
</evidence>
<evidence type="ECO:0000313" key="2">
    <source>
        <dbReference type="EMBL" id="KIY95130.1"/>
    </source>
</evidence>
<dbReference type="Gene3D" id="2.40.10.10">
    <property type="entry name" value="Trypsin-like serine proteases"/>
    <property type="match status" value="2"/>
</dbReference>
<reference evidence="2 3" key="1">
    <citation type="journal article" date="2013" name="BMC Genomics">
        <title>Reconstruction of the lipid metabolism for the microalga Monoraphidium neglectum from its genome sequence reveals characteristics suitable for biofuel production.</title>
        <authorList>
            <person name="Bogen C."/>
            <person name="Al-Dilaimi A."/>
            <person name="Albersmeier A."/>
            <person name="Wichmann J."/>
            <person name="Grundmann M."/>
            <person name="Rupp O."/>
            <person name="Lauersen K.J."/>
            <person name="Blifernez-Klassen O."/>
            <person name="Kalinowski J."/>
            <person name="Goesmann A."/>
            <person name="Mussgnug J.H."/>
            <person name="Kruse O."/>
        </authorList>
    </citation>
    <scope>NUCLEOTIDE SEQUENCE [LARGE SCALE GENOMIC DNA]</scope>
    <source>
        <strain evidence="2 3">SAG 48.87</strain>
    </source>
</reference>
<dbReference type="RefSeq" id="XP_013894150.1">
    <property type="nucleotide sequence ID" value="XM_014038696.1"/>
</dbReference>
<name>A0A0D2MJJ0_9CHLO</name>
<dbReference type="GeneID" id="25730234"/>
<evidence type="ECO:0008006" key="4">
    <source>
        <dbReference type="Google" id="ProtNLM"/>
    </source>
</evidence>
<evidence type="ECO:0000313" key="3">
    <source>
        <dbReference type="Proteomes" id="UP000054498"/>
    </source>
</evidence>
<dbReference type="InterPro" id="IPR043504">
    <property type="entry name" value="Peptidase_S1_PA_chymotrypsin"/>
</dbReference>
<dbReference type="KEGG" id="mng:MNEG_12832"/>
<dbReference type="Proteomes" id="UP000054498">
    <property type="component" value="Unassembled WGS sequence"/>
</dbReference>
<dbReference type="InterPro" id="IPR050966">
    <property type="entry name" value="Glutamyl_endopeptidase"/>
</dbReference>
<dbReference type="InterPro" id="IPR009003">
    <property type="entry name" value="Peptidase_S1_PA"/>
</dbReference>